<dbReference type="RefSeq" id="WP_162392515.1">
    <property type="nucleotide sequence ID" value="NZ_JAABOZ010000002.1"/>
</dbReference>
<dbReference type="EMBL" id="JAAGWK010000009">
    <property type="protein sequence ID" value="NEL53333.1"/>
    <property type="molecule type" value="Genomic_DNA"/>
</dbReference>
<dbReference type="GO" id="GO:0005886">
    <property type="term" value="C:plasma membrane"/>
    <property type="evidence" value="ECO:0007669"/>
    <property type="project" value="UniProtKB-SubCell"/>
</dbReference>
<evidence type="ECO:0000256" key="2">
    <source>
        <dbReference type="ARBA" id="ARBA00006742"/>
    </source>
</evidence>
<feature type="compositionally biased region" description="Basic and acidic residues" evidence="10">
    <location>
        <begin position="112"/>
        <end position="121"/>
    </location>
</feature>
<evidence type="ECO:0000256" key="8">
    <source>
        <dbReference type="ARBA" id="ARBA00023010"/>
    </source>
</evidence>
<accession>A0A7K3WCU2</accession>
<keyword evidence="12" id="KW-1185">Reference proteome</keyword>
<dbReference type="PANTHER" id="PTHR33909">
    <property type="entry name" value="SEC TRANSLOCON ACCESSORY COMPLEX SUBUNIT YAJC"/>
    <property type="match status" value="1"/>
</dbReference>
<dbReference type="PANTHER" id="PTHR33909:SF1">
    <property type="entry name" value="SEC TRANSLOCON ACCESSORY COMPLEX SUBUNIT YAJC"/>
    <property type="match status" value="1"/>
</dbReference>
<comment type="subcellular location">
    <subcellularLocation>
        <location evidence="1">Cell membrane</location>
        <topology evidence="1">Single-pass membrane protein</topology>
    </subcellularLocation>
</comment>
<protein>
    <submittedName>
        <fullName evidence="11">Preprotein translocase subunit YajC</fullName>
    </submittedName>
</protein>
<dbReference type="InterPro" id="IPR003849">
    <property type="entry name" value="Preprotein_translocase_YajC"/>
</dbReference>
<proteinExistence type="inferred from homology"/>
<dbReference type="GO" id="GO:0015031">
    <property type="term" value="P:protein transport"/>
    <property type="evidence" value="ECO:0007669"/>
    <property type="project" value="UniProtKB-KW"/>
</dbReference>
<keyword evidence="9" id="KW-0472">Membrane</keyword>
<keyword evidence="7" id="KW-1133">Transmembrane helix</keyword>
<dbReference type="Pfam" id="PF02699">
    <property type="entry name" value="YajC"/>
    <property type="match status" value="1"/>
</dbReference>
<evidence type="ECO:0000256" key="5">
    <source>
        <dbReference type="ARBA" id="ARBA00022692"/>
    </source>
</evidence>
<evidence type="ECO:0000256" key="10">
    <source>
        <dbReference type="SAM" id="MobiDB-lite"/>
    </source>
</evidence>
<keyword evidence="3" id="KW-0813">Transport</keyword>
<evidence type="ECO:0000256" key="3">
    <source>
        <dbReference type="ARBA" id="ARBA00022448"/>
    </source>
</evidence>
<keyword evidence="8" id="KW-0811">Translocation</keyword>
<comment type="caution">
    <text evidence="11">The sequence shown here is derived from an EMBL/GenBank/DDBJ whole genome shotgun (WGS) entry which is preliminary data.</text>
</comment>
<evidence type="ECO:0000256" key="1">
    <source>
        <dbReference type="ARBA" id="ARBA00004162"/>
    </source>
</evidence>
<dbReference type="NCBIfam" id="TIGR00739">
    <property type="entry name" value="yajC"/>
    <property type="match status" value="1"/>
</dbReference>
<organism evidence="11 12">
    <name type="scientific">Goekera deserti</name>
    <dbReference type="NCBI Taxonomy" id="2497753"/>
    <lineage>
        <taxon>Bacteria</taxon>
        <taxon>Bacillati</taxon>
        <taxon>Actinomycetota</taxon>
        <taxon>Actinomycetes</taxon>
        <taxon>Geodermatophilales</taxon>
        <taxon>Geodermatophilaceae</taxon>
        <taxon>Goekera</taxon>
    </lineage>
</organism>
<gene>
    <name evidence="11" type="primary">yajC</name>
    <name evidence="11" type="ORF">G1H19_04800</name>
</gene>
<evidence type="ECO:0000256" key="9">
    <source>
        <dbReference type="ARBA" id="ARBA00023136"/>
    </source>
</evidence>
<evidence type="ECO:0000256" key="6">
    <source>
        <dbReference type="ARBA" id="ARBA00022927"/>
    </source>
</evidence>
<dbReference type="SMART" id="SM01323">
    <property type="entry name" value="YajC"/>
    <property type="match status" value="1"/>
</dbReference>
<keyword evidence="4" id="KW-1003">Cell membrane</keyword>
<evidence type="ECO:0000256" key="7">
    <source>
        <dbReference type="ARBA" id="ARBA00022989"/>
    </source>
</evidence>
<dbReference type="AlphaFoldDB" id="A0A7K3WCU2"/>
<dbReference type="Proteomes" id="UP000470470">
    <property type="component" value="Unassembled WGS sequence"/>
</dbReference>
<reference evidence="11 12" key="1">
    <citation type="submission" date="2020-02" db="EMBL/GenBank/DDBJ databases">
        <title>The whole genome sequence of CPCC 205119.</title>
        <authorList>
            <person name="Jiang Z."/>
        </authorList>
    </citation>
    <scope>NUCLEOTIDE SEQUENCE [LARGE SCALE GENOMIC DNA]</scope>
    <source>
        <strain evidence="11 12">CPCC 205119</strain>
    </source>
</reference>
<sequence length="121" mass="12536">MDSLFPLLVIVLAFALLVVLPARQRKKMAARAQELQESLTIGTPVMLTSGIHGTVAELGDGTIGIEVSPGVVLTVVRAAVLEVRPQPGAAPDRTADLGDDVPSTGGSTGLDRGPDPTDRSR</sequence>
<evidence type="ECO:0000256" key="4">
    <source>
        <dbReference type="ARBA" id="ARBA00022475"/>
    </source>
</evidence>
<comment type="similarity">
    <text evidence="2">Belongs to the YajC family.</text>
</comment>
<name>A0A7K3WCU2_9ACTN</name>
<evidence type="ECO:0000313" key="11">
    <source>
        <dbReference type="EMBL" id="NEL53333.1"/>
    </source>
</evidence>
<feature type="region of interest" description="Disordered" evidence="10">
    <location>
        <begin position="84"/>
        <end position="121"/>
    </location>
</feature>
<keyword evidence="5" id="KW-0812">Transmembrane</keyword>
<evidence type="ECO:0000313" key="12">
    <source>
        <dbReference type="Proteomes" id="UP000470470"/>
    </source>
</evidence>
<keyword evidence="6" id="KW-0653">Protein transport</keyword>